<evidence type="ECO:0000256" key="5">
    <source>
        <dbReference type="ARBA" id="ARBA00022967"/>
    </source>
</evidence>
<gene>
    <name evidence="13" type="ORF">RS130_04330</name>
</gene>
<keyword evidence="7 11" id="KW-0472">Membrane</keyword>
<dbReference type="Pfam" id="PF00510">
    <property type="entry name" value="COX3"/>
    <property type="match status" value="1"/>
</dbReference>
<keyword evidence="5" id="KW-1278">Translocase</keyword>
<evidence type="ECO:0000256" key="8">
    <source>
        <dbReference type="ARBA" id="ARBA00031400"/>
    </source>
</evidence>
<dbReference type="RefSeq" id="WP_316024943.1">
    <property type="nucleotide sequence ID" value="NZ_JAWDIO010000002.1"/>
</dbReference>
<keyword evidence="4 10" id="KW-0812">Transmembrane</keyword>
<evidence type="ECO:0000256" key="2">
    <source>
        <dbReference type="ARBA" id="ARBA00010581"/>
    </source>
</evidence>
<evidence type="ECO:0000313" key="14">
    <source>
        <dbReference type="Proteomes" id="UP001247805"/>
    </source>
</evidence>
<sequence length="293" mass="33269">MSEEKYEKYYVPAESPWPFVGAVALFLIAVGAGNFVIESTRDKEGFGGYILLAGFATLLFMLVGWFRNQINESMSGLYSAQLDRSYRQGMAWFIFSEVMFFMAFFGALFYARVISVPWLGGASNNLATFEVLWPTFDAIWPLVETPGGTKTEAMGWYGLPLINTIILLVSSVTCHIAHVALENNQRAKLKLWLSITVILGCIFLVLQVEEYIHAYTEMGLTLESGIYGNTFFMLTGFHGFHVTLGTVILFIMLLRVFKGHFTADNHFAFQAGSWYWHFVDVVWVLLFFFVYIL</sequence>
<evidence type="ECO:0000256" key="9">
    <source>
        <dbReference type="ARBA" id="ARBA00031625"/>
    </source>
</evidence>
<dbReference type="Gene3D" id="1.10.287.70">
    <property type="match status" value="1"/>
</dbReference>
<feature type="transmembrane region" description="Helical" evidence="11">
    <location>
        <begin position="118"/>
        <end position="136"/>
    </location>
</feature>
<accession>A0ABU3STC9</accession>
<organism evidence="13 14">
    <name type="scientific">Paraglaciecola aquimarina</name>
    <dbReference type="NCBI Taxonomy" id="1235557"/>
    <lineage>
        <taxon>Bacteria</taxon>
        <taxon>Pseudomonadati</taxon>
        <taxon>Pseudomonadota</taxon>
        <taxon>Gammaproteobacteria</taxon>
        <taxon>Alteromonadales</taxon>
        <taxon>Alteromonadaceae</taxon>
        <taxon>Paraglaciecola</taxon>
    </lineage>
</organism>
<feature type="transmembrane region" description="Helical" evidence="11">
    <location>
        <begin position="49"/>
        <end position="70"/>
    </location>
</feature>
<keyword evidence="14" id="KW-1185">Reference proteome</keyword>
<evidence type="ECO:0000256" key="6">
    <source>
        <dbReference type="ARBA" id="ARBA00022989"/>
    </source>
</evidence>
<proteinExistence type="inferred from homology"/>
<feature type="transmembrane region" description="Helical" evidence="11">
    <location>
        <begin position="189"/>
        <end position="206"/>
    </location>
</feature>
<feature type="transmembrane region" description="Helical" evidence="11">
    <location>
        <begin position="90"/>
        <end position="111"/>
    </location>
</feature>
<evidence type="ECO:0000256" key="3">
    <source>
        <dbReference type="ARBA" id="ARBA00012949"/>
    </source>
</evidence>
<dbReference type="InterPro" id="IPR033945">
    <property type="entry name" value="Cyt_c_oxase_su3_dom"/>
</dbReference>
<comment type="subcellular location">
    <subcellularLocation>
        <location evidence="10">Cell membrane</location>
        <topology evidence="10">Multi-pass membrane protein</topology>
    </subcellularLocation>
    <subcellularLocation>
        <location evidence="1">Membrane</location>
        <topology evidence="1">Multi-pass membrane protein</topology>
    </subcellularLocation>
</comment>
<evidence type="ECO:0000256" key="4">
    <source>
        <dbReference type="ARBA" id="ARBA00022692"/>
    </source>
</evidence>
<dbReference type="InterPro" id="IPR013833">
    <property type="entry name" value="Cyt_c_oxidase_su3_a-hlx"/>
</dbReference>
<evidence type="ECO:0000256" key="11">
    <source>
        <dbReference type="SAM" id="Phobius"/>
    </source>
</evidence>
<dbReference type="InterPro" id="IPR000298">
    <property type="entry name" value="Cyt_c_oxidase-like_su3"/>
</dbReference>
<keyword evidence="6 11" id="KW-1133">Transmembrane helix</keyword>
<dbReference type="Proteomes" id="UP001247805">
    <property type="component" value="Unassembled WGS sequence"/>
</dbReference>
<comment type="caution">
    <text evidence="13">The sequence shown here is derived from an EMBL/GenBank/DDBJ whole genome shotgun (WGS) entry which is preliminary data.</text>
</comment>
<dbReference type="CDD" id="cd01665">
    <property type="entry name" value="Cyt_c_Oxidase_III"/>
    <property type="match status" value="1"/>
</dbReference>
<evidence type="ECO:0000259" key="12">
    <source>
        <dbReference type="PROSITE" id="PS50253"/>
    </source>
</evidence>
<comment type="similarity">
    <text evidence="2 10">Belongs to the cytochrome c oxidase subunit 3 family.</text>
</comment>
<feature type="transmembrane region" description="Helical" evidence="11">
    <location>
        <begin position="274"/>
        <end position="292"/>
    </location>
</feature>
<reference evidence="13 14" key="1">
    <citation type="submission" date="2023-10" db="EMBL/GenBank/DDBJ databases">
        <title>Glaciecola aquimarina strain GGW-M5 nov., isolated from a coastal seawater.</title>
        <authorList>
            <person name="Bayburt H."/>
            <person name="Kim J.M."/>
            <person name="Choi B.J."/>
            <person name="Jeon C.O."/>
        </authorList>
    </citation>
    <scope>NUCLEOTIDE SEQUENCE [LARGE SCALE GENOMIC DNA]</scope>
    <source>
        <strain evidence="13 14">KCTC 32108</strain>
    </source>
</reference>
<dbReference type="EC" id="7.1.1.9" evidence="3"/>
<dbReference type="InterPro" id="IPR024791">
    <property type="entry name" value="Cyt_c/ubiquinol_Oxase_su3"/>
</dbReference>
<evidence type="ECO:0000313" key="13">
    <source>
        <dbReference type="EMBL" id="MDU0353258.1"/>
    </source>
</evidence>
<protein>
    <recommendedName>
        <fullName evidence="3">cytochrome-c oxidase</fullName>
        <ecNumber evidence="3">7.1.1.9</ecNumber>
    </recommendedName>
    <alternativeName>
        <fullName evidence="8">Cytochrome aa3 subunit 3</fullName>
    </alternativeName>
    <alternativeName>
        <fullName evidence="9">Cytochrome c oxidase polypeptide III</fullName>
    </alternativeName>
</protein>
<feature type="domain" description="Heme-copper oxidase subunit III family profile" evidence="12">
    <location>
        <begin position="5"/>
        <end position="293"/>
    </location>
</feature>
<dbReference type="PROSITE" id="PS50253">
    <property type="entry name" value="COX3"/>
    <property type="match status" value="1"/>
</dbReference>
<feature type="transmembrane region" description="Helical" evidence="11">
    <location>
        <begin position="156"/>
        <end position="177"/>
    </location>
</feature>
<dbReference type="Gene3D" id="1.20.120.80">
    <property type="entry name" value="Cytochrome c oxidase, subunit III, four-helix bundle"/>
    <property type="match status" value="1"/>
</dbReference>
<dbReference type="PANTHER" id="PTHR11403:SF7">
    <property type="entry name" value="CYTOCHROME C OXIDASE SUBUNIT 3"/>
    <property type="match status" value="1"/>
</dbReference>
<dbReference type="EMBL" id="JAWDIO010000002">
    <property type="protein sequence ID" value="MDU0353258.1"/>
    <property type="molecule type" value="Genomic_DNA"/>
</dbReference>
<feature type="transmembrane region" description="Helical" evidence="11">
    <location>
        <begin position="226"/>
        <end position="254"/>
    </location>
</feature>
<dbReference type="InterPro" id="IPR035973">
    <property type="entry name" value="Cyt_c_oxidase_su3-like_sf"/>
</dbReference>
<dbReference type="SUPFAM" id="SSF81452">
    <property type="entry name" value="Cytochrome c oxidase subunit III-like"/>
    <property type="match status" value="1"/>
</dbReference>
<feature type="transmembrane region" description="Helical" evidence="11">
    <location>
        <begin position="17"/>
        <end position="37"/>
    </location>
</feature>
<evidence type="ECO:0000256" key="1">
    <source>
        <dbReference type="ARBA" id="ARBA00004141"/>
    </source>
</evidence>
<evidence type="ECO:0000256" key="10">
    <source>
        <dbReference type="RuleBase" id="RU003376"/>
    </source>
</evidence>
<dbReference type="PANTHER" id="PTHR11403">
    <property type="entry name" value="CYTOCHROME C OXIDASE SUBUNIT III"/>
    <property type="match status" value="1"/>
</dbReference>
<evidence type="ECO:0000256" key="7">
    <source>
        <dbReference type="ARBA" id="ARBA00023136"/>
    </source>
</evidence>
<name>A0ABU3STC9_9ALTE</name>